<dbReference type="EMBL" id="LR796945">
    <property type="protein sequence ID" value="CAB4177142.1"/>
    <property type="molecule type" value="Genomic_DNA"/>
</dbReference>
<gene>
    <name evidence="4" type="ORF">UFOVP1065_231</name>
    <name evidence="5" type="ORF">UFOVP1198_200</name>
    <name evidence="6" type="ORF">UFOVP1418_192</name>
    <name evidence="8" type="ORF">UFOVP1524_191</name>
    <name evidence="7" type="ORF">UFOVP1651_191</name>
    <name evidence="2" type="ORF">UFOVP908_169</name>
    <name evidence="3" type="ORF">UFOVP990_200</name>
</gene>
<feature type="region of interest" description="Disordered" evidence="1">
    <location>
        <begin position="1"/>
        <end position="71"/>
    </location>
</feature>
<dbReference type="EMBL" id="LR797369">
    <property type="protein sequence ID" value="CAB4211209.1"/>
    <property type="molecule type" value="Genomic_DNA"/>
</dbReference>
<protein>
    <submittedName>
        <fullName evidence="7">Uncharacterized protein</fullName>
    </submittedName>
</protein>
<accession>A0A6J5T6N2</accession>
<dbReference type="EMBL" id="LR796860">
    <property type="protein sequence ID" value="CAB4170890.1"/>
    <property type="molecule type" value="Genomic_DNA"/>
</dbReference>
<dbReference type="EMBL" id="LR797021">
    <property type="protein sequence ID" value="CAB4182341.1"/>
    <property type="molecule type" value="Genomic_DNA"/>
</dbReference>
<evidence type="ECO:0000313" key="5">
    <source>
        <dbReference type="EMBL" id="CAB4190860.1"/>
    </source>
</evidence>
<name>A0A6J5T6N2_9CAUD</name>
<evidence type="ECO:0000313" key="3">
    <source>
        <dbReference type="EMBL" id="CAB4177142.1"/>
    </source>
</evidence>
<evidence type="ECO:0000313" key="7">
    <source>
        <dbReference type="EMBL" id="CAB4222826.1"/>
    </source>
</evidence>
<evidence type="ECO:0000256" key="1">
    <source>
        <dbReference type="SAM" id="MobiDB-lite"/>
    </source>
</evidence>
<sequence>MALTTDDIKKAFPGKTFSEGDVVTDGSDQYTYNKDGNFEASSESASGTSKSTTPPSWDGPKDARELPGAGKYPNFYAHKTRSGHVLLMDDSKGAEHVTLQHRSGSMVQFHPDGKVAITAQNGQYTFTFGENRVKITGAYDITVDGAASMKVDGDYNVTVGKNMNIAVKGDLNVAAKNFNQNMIGNVDIAAKNMTTKLEGSSAITAKGSMGLTSKGGFVAGSVDDSSTLYAGKQMALLADTDEMMIRSGKKMSFESATGDIAVQTLEGAFSVLALQGVMTFETTATIETTAALQLISGAFASLKAIGQVSLLGGAAGVSIGGIGPVSMAAVGPLTLGSTTTTSIKSPLTGITSTAIGLNATNITSAGIIQQNGAVLVVPFVDVVPIPPIPEIPTLASNPKLEFNVSSAETAETVDV</sequence>
<organism evidence="7">
    <name type="scientific">uncultured Caudovirales phage</name>
    <dbReference type="NCBI Taxonomy" id="2100421"/>
    <lineage>
        <taxon>Viruses</taxon>
        <taxon>Duplodnaviria</taxon>
        <taxon>Heunggongvirae</taxon>
        <taxon>Uroviricota</taxon>
        <taxon>Caudoviricetes</taxon>
        <taxon>Peduoviridae</taxon>
        <taxon>Maltschvirus</taxon>
        <taxon>Maltschvirus maltsch</taxon>
    </lineage>
</organism>
<evidence type="ECO:0000313" key="8">
    <source>
        <dbReference type="EMBL" id="CAB5227813.1"/>
    </source>
</evidence>
<feature type="compositionally biased region" description="Low complexity" evidence="1">
    <location>
        <begin position="39"/>
        <end position="53"/>
    </location>
</feature>
<evidence type="ECO:0000313" key="4">
    <source>
        <dbReference type="EMBL" id="CAB4182341.1"/>
    </source>
</evidence>
<dbReference type="EMBL" id="LR797518">
    <property type="protein sequence ID" value="CAB4222826.1"/>
    <property type="molecule type" value="Genomic_DNA"/>
</dbReference>
<dbReference type="Gene3D" id="3.10.450.190">
    <property type="match status" value="1"/>
</dbReference>
<evidence type="ECO:0000313" key="2">
    <source>
        <dbReference type="EMBL" id="CAB4170890.1"/>
    </source>
</evidence>
<evidence type="ECO:0000313" key="6">
    <source>
        <dbReference type="EMBL" id="CAB4211209.1"/>
    </source>
</evidence>
<reference evidence="7" key="1">
    <citation type="submission" date="2020-05" db="EMBL/GenBank/DDBJ databases">
        <authorList>
            <person name="Chiriac C."/>
            <person name="Salcher M."/>
            <person name="Ghai R."/>
            <person name="Kavagutti S V."/>
        </authorList>
    </citation>
    <scope>NUCLEOTIDE SEQUENCE</scope>
</reference>
<dbReference type="EMBL" id="LR798378">
    <property type="protein sequence ID" value="CAB5227813.1"/>
    <property type="molecule type" value="Genomic_DNA"/>
</dbReference>
<feature type="compositionally biased region" description="Basic and acidic residues" evidence="1">
    <location>
        <begin position="1"/>
        <end position="10"/>
    </location>
</feature>
<dbReference type="SUPFAM" id="SSF69349">
    <property type="entry name" value="Phage fibre proteins"/>
    <property type="match status" value="1"/>
</dbReference>
<proteinExistence type="predicted"/>
<dbReference type="EMBL" id="LR797157">
    <property type="protein sequence ID" value="CAB4190860.1"/>
    <property type="molecule type" value="Genomic_DNA"/>
</dbReference>